<dbReference type="InterPro" id="IPR036641">
    <property type="entry name" value="HPT_dom_sf"/>
</dbReference>
<evidence type="ECO:0000256" key="2">
    <source>
        <dbReference type="PROSITE-ProRule" id="PRU00110"/>
    </source>
</evidence>
<evidence type="ECO:0000259" key="3">
    <source>
        <dbReference type="PROSITE" id="PS50894"/>
    </source>
</evidence>
<keyword evidence="2" id="KW-0597">Phosphoprotein</keyword>
<dbReference type="InterPro" id="IPR008207">
    <property type="entry name" value="Sig_transdc_His_kin_Hpt_dom"/>
</dbReference>
<gene>
    <name evidence="4" type="ORF">GCM10007875_14870</name>
</gene>
<organism evidence="4 5">
    <name type="scientific">Limnobacter litoralis</name>
    <dbReference type="NCBI Taxonomy" id="481366"/>
    <lineage>
        <taxon>Bacteria</taxon>
        <taxon>Pseudomonadati</taxon>
        <taxon>Pseudomonadota</taxon>
        <taxon>Betaproteobacteria</taxon>
        <taxon>Burkholderiales</taxon>
        <taxon>Burkholderiaceae</taxon>
        <taxon>Limnobacter</taxon>
    </lineage>
</organism>
<keyword evidence="5" id="KW-1185">Reference proteome</keyword>
<dbReference type="Gene3D" id="1.20.120.160">
    <property type="entry name" value="HPT domain"/>
    <property type="match status" value="1"/>
</dbReference>
<feature type="domain" description="HPt" evidence="3">
    <location>
        <begin position="11"/>
        <end position="106"/>
    </location>
</feature>
<feature type="modified residue" description="Phosphohistidine" evidence="2">
    <location>
        <position position="50"/>
    </location>
</feature>
<proteinExistence type="predicted"/>
<dbReference type="Proteomes" id="UP001156664">
    <property type="component" value="Unassembled WGS sequence"/>
</dbReference>
<dbReference type="RefSeq" id="WP_284280974.1">
    <property type="nucleotide sequence ID" value="NZ_BSOJ01000015.1"/>
</dbReference>
<dbReference type="EMBL" id="BSOJ01000015">
    <property type="protein sequence ID" value="GLR26397.1"/>
    <property type="molecule type" value="Genomic_DNA"/>
</dbReference>
<reference evidence="5" key="1">
    <citation type="journal article" date="2019" name="Int. J. Syst. Evol. Microbiol.">
        <title>The Global Catalogue of Microorganisms (GCM) 10K type strain sequencing project: providing services to taxonomists for standard genome sequencing and annotation.</title>
        <authorList>
            <consortium name="The Broad Institute Genomics Platform"/>
            <consortium name="The Broad Institute Genome Sequencing Center for Infectious Disease"/>
            <person name="Wu L."/>
            <person name="Ma J."/>
        </authorList>
    </citation>
    <scope>NUCLEOTIDE SEQUENCE [LARGE SCALE GENOMIC DNA]</scope>
    <source>
        <strain evidence="5">NBRC 105857</strain>
    </source>
</reference>
<comment type="caution">
    <text evidence="4">The sequence shown here is derived from an EMBL/GenBank/DDBJ whole genome shotgun (WGS) entry which is preliminary data.</text>
</comment>
<evidence type="ECO:0000256" key="1">
    <source>
        <dbReference type="ARBA" id="ARBA00023012"/>
    </source>
</evidence>
<name>A0ABQ5YQP7_9BURK</name>
<evidence type="ECO:0000313" key="5">
    <source>
        <dbReference type="Proteomes" id="UP001156664"/>
    </source>
</evidence>
<dbReference type="Pfam" id="PF01627">
    <property type="entry name" value="Hpt"/>
    <property type="match status" value="1"/>
</dbReference>
<dbReference type="PROSITE" id="PS50894">
    <property type="entry name" value="HPT"/>
    <property type="match status" value="1"/>
</dbReference>
<accession>A0ABQ5YQP7</accession>
<keyword evidence="1" id="KW-0902">Two-component regulatory system</keyword>
<dbReference type="SUPFAM" id="SSF47226">
    <property type="entry name" value="Histidine-containing phosphotransfer domain, HPT domain"/>
    <property type="match status" value="1"/>
</dbReference>
<sequence>MDDTLQRLGDDQQLFYQVLRWFAADLPNTLAGIETCLVSGDAHKTREAVHKLKGSAANAGATGLHAMVVEAEQLCKANELAKVKTRMVSVRQEINQIIALIEQLDD</sequence>
<protein>
    <recommendedName>
        <fullName evidence="3">HPt domain-containing protein</fullName>
    </recommendedName>
</protein>
<evidence type="ECO:0000313" key="4">
    <source>
        <dbReference type="EMBL" id="GLR26397.1"/>
    </source>
</evidence>